<dbReference type="EMBL" id="MSCH01000003">
    <property type="protein sequence ID" value="PQJ53517.1"/>
    <property type="molecule type" value="Genomic_DNA"/>
</dbReference>
<gene>
    <name evidence="2" type="ORF">BTO11_07450</name>
</gene>
<evidence type="ECO:0000256" key="1">
    <source>
        <dbReference type="SAM" id="MobiDB-lite"/>
    </source>
</evidence>
<dbReference type="Pfam" id="PF11661">
    <property type="entry name" value="DUF2986"/>
    <property type="match status" value="1"/>
</dbReference>
<proteinExistence type="predicted"/>
<feature type="region of interest" description="Disordered" evidence="1">
    <location>
        <begin position="1"/>
        <end position="31"/>
    </location>
</feature>
<feature type="compositionally biased region" description="Basic residues" evidence="1">
    <location>
        <begin position="14"/>
        <end position="27"/>
    </location>
</feature>
<evidence type="ECO:0000313" key="2">
    <source>
        <dbReference type="EMBL" id="PQJ53517.1"/>
    </source>
</evidence>
<reference evidence="2 3" key="1">
    <citation type="submission" date="2016-12" db="EMBL/GenBank/DDBJ databases">
        <title>Diversity of luminous bacteria.</title>
        <authorList>
            <person name="Yoshizawa S."/>
            <person name="Kogure K."/>
        </authorList>
    </citation>
    <scope>NUCLEOTIDE SEQUENCE [LARGE SCALE GENOMIC DNA]</scope>
    <source>
        <strain evidence="2 3">SA4-48</strain>
    </source>
</reference>
<comment type="caution">
    <text evidence="2">The sequence shown here is derived from an EMBL/GenBank/DDBJ whole genome shotgun (WGS) entry which is preliminary data.</text>
</comment>
<dbReference type="InterPro" id="IPR021677">
    <property type="entry name" value="DUF2986"/>
</dbReference>
<protein>
    <submittedName>
        <fullName evidence="2">DUF2986 domain-containing protein</fullName>
    </submittedName>
</protein>
<dbReference type="Proteomes" id="UP000239007">
    <property type="component" value="Unassembled WGS sequence"/>
</dbReference>
<dbReference type="RefSeq" id="WP_105052003.1">
    <property type="nucleotide sequence ID" value="NZ_BMYG01000002.1"/>
</dbReference>
<sequence>MNRKKKINDAFQSKLKKAKQKLHKSNKPKYVSKADRALLEQQEQSSQAETQES</sequence>
<organism evidence="2 3">
    <name type="scientific">Psychrosphaera saromensis</name>
    <dbReference type="NCBI Taxonomy" id="716813"/>
    <lineage>
        <taxon>Bacteria</taxon>
        <taxon>Pseudomonadati</taxon>
        <taxon>Pseudomonadota</taxon>
        <taxon>Gammaproteobacteria</taxon>
        <taxon>Alteromonadales</taxon>
        <taxon>Pseudoalteromonadaceae</taxon>
        <taxon>Psychrosphaera</taxon>
    </lineage>
</organism>
<dbReference type="AlphaFoldDB" id="A0A2S7UU85"/>
<accession>A0A2S7UU85</accession>
<name>A0A2S7UU85_9GAMM</name>
<evidence type="ECO:0000313" key="3">
    <source>
        <dbReference type="Proteomes" id="UP000239007"/>
    </source>
</evidence>
<keyword evidence="3" id="KW-1185">Reference proteome</keyword>